<dbReference type="EMBL" id="SPHZ02000002">
    <property type="protein sequence ID" value="KAF0930802.1"/>
    <property type="molecule type" value="Genomic_DNA"/>
</dbReference>
<sequence length="73" mass="7622">MCGRRGGPRRSDYAELGPSDEDGLDSLVEEDEGGMQHRVEAGLVGELRGEKVGDRVARGAGARPSGAAVRGGW</sequence>
<comment type="caution">
    <text evidence="2">The sequence shown here is derived from an EMBL/GenBank/DDBJ whole genome shotgun (WGS) entry which is preliminary data.</text>
</comment>
<keyword evidence="3" id="KW-1185">Reference proteome</keyword>
<feature type="region of interest" description="Disordered" evidence="1">
    <location>
        <begin position="1"/>
        <end position="27"/>
    </location>
</feature>
<name>A0A6G1F1U8_9ORYZ</name>
<protein>
    <recommendedName>
        <fullName evidence="4">DUF834 domain-containing protein</fullName>
    </recommendedName>
</protein>
<evidence type="ECO:0000256" key="1">
    <source>
        <dbReference type="SAM" id="MobiDB-lite"/>
    </source>
</evidence>
<reference evidence="2 3" key="1">
    <citation type="submission" date="2019-11" db="EMBL/GenBank/DDBJ databases">
        <title>Whole genome sequence of Oryza granulata.</title>
        <authorList>
            <person name="Li W."/>
        </authorList>
    </citation>
    <scope>NUCLEOTIDE SEQUENCE [LARGE SCALE GENOMIC DNA]</scope>
    <source>
        <strain evidence="3">cv. Menghai</strain>
        <tissue evidence="2">Leaf</tissue>
    </source>
</reference>
<organism evidence="2 3">
    <name type="scientific">Oryza meyeriana var. granulata</name>
    <dbReference type="NCBI Taxonomy" id="110450"/>
    <lineage>
        <taxon>Eukaryota</taxon>
        <taxon>Viridiplantae</taxon>
        <taxon>Streptophyta</taxon>
        <taxon>Embryophyta</taxon>
        <taxon>Tracheophyta</taxon>
        <taxon>Spermatophyta</taxon>
        <taxon>Magnoliopsida</taxon>
        <taxon>Liliopsida</taxon>
        <taxon>Poales</taxon>
        <taxon>Poaceae</taxon>
        <taxon>BOP clade</taxon>
        <taxon>Oryzoideae</taxon>
        <taxon>Oryzeae</taxon>
        <taxon>Oryzinae</taxon>
        <taxon>Oryza</taxon>
        <taxon>Oryza meyeriana</taxon>
    </lineage>
</organism>
<accession>A0A6G1F1U8</accession>
<evidence type="ECO:0008006" key="4">
    <source>
        <dbReference type="Google" id="ProtNLM"/>
    </source>
</evidence>
<proteinExistence type="predicted"/>
<dbReference type="Proteomes" id="UP000479710">
    <property type="component" value="Unassembled WGS sequence"/>
</dbReference>
<dbReference type="AlphaFoldDB" id="A0A6G1F1U8"/>
<feature type="compositionally biased region" description="Acidic residues" evidence="1">
    <location>
        <begin position="18"/>
        <end position="27"/>
    </location>
</feature>
<gene>
    <name evidence="2" type="ORF">E2562_035277</name>
</gene>
<evidence type="ECO:0000313" key="2">
    <source>
        <dbReference type="EMBL" id="KAF0930802.1"/>
    </source>
</evidence>
<evidence type="ECO:0000313" key="3">
    <source>
        <dbReference type="Proteomes" id="UP000479710"/>
    </source>
</evidence>